<evidence type="ECO:0000313" key="4">
    <source>
        <dbReference type="Proteomes" id="UP000013243"/>
    </source>
</evidence>
<dbReference type="STRING" id="1265309.K529_006710"/>
<gene>
    <name evidence="3" type="ORF">K529_006710</name>
</gene>
<dbReference type="InterPro" id="IPR045599">
    <property type="entry name" value="DUF6456"/>
</dbReference>
<dbReference type="GeneID" id="28249508"/>
<dbReference type="KEGG" id="rmb:K529_006710"/>
<dbReference type="EMBL" id="CP015230">
    <property type="protein sequence ID" value="ANP40452.1"/>
    <property type="molecule type" value="Genomic_DNA"/>
</dbReference>
<feature type="compositionally biased region" description="Basic and acidic residues" evidence="1">
    <location>
        <begin position="254"/>
        <end position="264"/>
    </location>
</feature>
<name>A0A1B1A1L3_9RHOB</name>
<dbReference type="Pfam" id="PF20057">
    <property type="entry name" value="DUF6456"/>
    <property type="match status" value="1"/>
</dbReference>
<accession>A0A1B1A1L3</accession>
<evidence type="ECO:0000256" key="1">
    <source>
        <dbReference type="SAM" id="MobiDB-lite"/>
    </source>
</evidence>
<reference evidence="3 4" key="1">
    <citation type="journal article" date="2016" name="ISME J.">
        <title>Global occurrence and heterogeneity of the Roseobacter-clade species Ruegeria mobilis.</title>
        <authorList>
            <person name="Sonnenschein E."/>
            <person name="Gram L."/>
        </authorList>
    </citation>
    <scope>NUCLEOTIDE SEQUENCE [LARGE SCALE GENOMIC DNA]</scope>
    <source>
        <strain evidence="3 4">F1926</strain>
    </source>
</reference>
<protein>
    <recommendedName>
        <fullName evidence="2">DUF6456 domain-containing protein</fullName>
    </recommendedName>
</protein>
<dbReference type="Proteomes" id="UP000013243">
    <property type="component" value="Chromosome"/>
</dbReference>
<dbReference type="OrthoDB" id="7476630at2"/>
<feature type="domain" description="DUF6456" evidence="2">
    <location>
        <begin position="205"/>
        <end position="335"/>
    </location>
</feature>
<organism evidence="3 4">
    <name type="scientific">Tritonibacter mobilis F1926</name>
    <dbReference type="NCBI Taxonomy" id="1265309"/>
    <lineage>
        <taxon>Bacteria</taxon>
        <taxon>Pseudomonadati</taxon>
        <taxon>Pseudomonadota</taxon>
        <taxon>Alphaproteobacteria</taxon>
        <taxon>Rhodobacterales</taxon>
        <taxon>Paracoccaceae</taxon>
        <taxon>Tritonibacter</taxon>
    </lineage>
</organism>
<dbReference type="RefSeq" id="WP_040641418.1">
    <property type="nucleotide sequence ID" value="NZ_CP015230.1"/>
</dbReference>
<sequence>MTGVTRPFLPDWVPVEVSRYLTHTVSQVSIRELARSADCHPSTVMRQIHRVEHQREDPLIDGALQYLSTVLQQGADQEACEKDVYSEEDAIQGLSLLSCKGAVLAVGRDMPKAVILRDMGTEVQKSVVERRLAEVLALRDWISCFSSGRVFRYRLTKDGRQALAQLMAKAEQHRRARTETTTQSGISGHIATFPSADLSAAKRARYGFQETPLQTLSRLTGRDGKPFLSNEMVRAGERLREDFELAQIGQHVARERSEFTDEPRASNTDASPAREAFQRASAALCALGPGLSDIALRCCCHLEGLEVAERELGWSARSGKIVLRIALEQLHQHYESLPPQNQMIG</sequence>
<evidence type="ECO:0000259" key="2">
    <source>
        <dbReference type="Pfam" id="PF20057"/>
    </source>
</evidence>
<dbReference type="AlphaFoldDB" id="A0A1B1A1L3"/>
<proteinExistence type="predicted"/>
<feature type="region of interest" description="Disordered" evidence="1">
    <location>
        <begin position="254"/>
        <end position="273"/>
    </location>
</feature>
<evidence type="ECO:0000313" key="3">
    <source>
        <dbReference type="EMBL" id="ANP40452.1"/>
    </source>
</evidence>